<gene>
    <name evidence="1" type="ORF">SAMN02745170_03134</name>
</gene>
<reference evidence="1 2" key="1">
    <citation type="submission" date="2016-11" db="EMBL/GenBank/DDBJ databases">
        <authorList>
            <person name="Varghese N."/>
            <person name="Submissions S."/>
        </authorList>
    </citation>
    <scope>NUCLEOTIDE SEQUENCE [LARGE SCALE GENOMIC DNA]</scope>
    <source>
        <strain evidence="1 2">DSM 15287</strain>
    </source>
</reference>
<dbReference type="RefSeq" id="WP_223191798.1">
    <property type="nucleotide sequence ID" value="NZ_FQZD01000034.1"/>
</dbReference>
<sequence>MRWLRDNRWKGMGALFILLLLAGSCIVYRLHYHATHVLRVGIFAGSNWNVPAGDSYAVIDAAIKSFEEEHPGVSVRYVSGIKKEDYTEWLAEQILQGEEPDVFFVLPDDFNLYASMGVLQNLSLLETEDPSFDSRAYYPPAIAYGQYQKESYALPFESVPTLMFVNKTLLRQEGIAVPDNNWTWQDFINICRKVTKDKDGDGILDQFGCYDYTWQQAAVTNGLQIFRSDGNVSYFANAKMEEVVRFLMDLRAVNHGYNVTARDFDMGKVAFRPFTFAEYRTYNPYPWRIKKYATFEWDCIKMPAGPSGKNLSQLDTLLIGMSARTGNKELAWAFLKKLCVDPKIQKLILSKSQGLPVLKSVVESSDTRQILLKDAPGDAKMDISIISDAMNEAVIAPKFRKYTSTMLMADNELRKIIENTVPFNNSLNKLQKEINAYLQY</sequence>
<dbReference type="AlphaFoldDB" id="A0A1M6LJ67"/>
<dbReference type="Proteomes" id="UP000322917">
    <property type="component" value="Unassembled WGS sequence"/>
</dbReference>
<keyword evidence="2" id="KW-1185">Reference proteome</keyword>
<dbReference type="PROSITE" id="PS51257">
    <property type="entry name" value="PROKAR_LIPOPROTEIN"/>
    <property type="match status" value="1"/>
</dbReference>
<name>A0A1M6LJ67_9FIRM</name>
<organism evidence="1 2">
    <name type="scientific">Propionispora hippei DSM 15287</name>
    <dbReference type="NCBI Taxonomy" id="1123003"/>
    <lineage>
        <taxon>Bacteria</taxon>
        <taxon>Bacillati</taxon>
        <taxon>Bacillota</taxon>
        <taxon>Negativicutes</taxon>
        <taxon>Selenomonadales</taxon>
        <taxon>Sporomusaceae</taxon>
        <taxon>Propionispora</taxon>
    </lineage>
</organism>
<evidence type="ECO:0000313" key="1">
    <source>
        <dbReference type="EMBL" id="SHJ71241.1"/>
    </source>
</evidence>
<proteinExistence type="predicted"/>
<dbReference type="PANTHER" id="PTHR43649">
    <property type="entry name" value="ARABINOSE-BINDING PROTEIN-RELATED"/>
    <property type="match status" value="1"/>
</dbReference>
<accession>A0A1M6LJ67</accession>
<dbReference type="SUPFAM" id="SSF53850">
    <property type="entry name" value="Periplasmic binding protein-like II"/>
    <property type="match status" value="1"/>
</dbReference>
<dbReference type="Pfam" id="PF01547">
    <property type="entry name" value="SBP_bac_1"/>
    <property type="match status" value="1"/>
</dbReference>
<dbReference type="InterPro" id="IPR050490">
    <property type="entry name" value="Bact_solute-bd_prot1"/>
</dbReference>
<dbReference type="PANTHER" id="PTHR43649:SF12">
    <property type="entry name" value="DIACETYLCHITOBIOSE BINDING PROTEIN DASA"/>
    <property type="match status" value="1"/>
</dbReference>
<keyword evidence="1" id="KW-0813">Transport</keyword>
<protein>
    <submittedName>
        <fullName evidence="1">Multiple sugar transport system substrate-binding protein</fullName>
    </submittedName>
</protein>
<evidence type="ECO:0000313" key="2">
    <source>
        <dbReference type="Proteomes" id="UP000322917"/>
    </source>
</evidence>
<dbReference type="InterPro" id="IPR006059">
    <property type="entry name" value="SBP"/>
</dbReference>
<dbReference type="EMBL" id="FQZD01000034">
    <property type="protein sequence ID" value="SHJ71241.1"/>
    <property type="molecule type" value="Genomic_DNA"/>
</dbReference>
<keyword evidence="1" id="KW-0762">Sugar transport</keyword>
<dbReference type="Gene3D" id="3.40.190.10">
    <property type="entry name" value="Periplasmic binding protein-like II"/>
    <property type="match status" value="1"/>
</dbReference>